<gene>
    <name evidence="2" type="ORF">ACOF00016_LOCUS10870</name>
</gene>
<feature type="compositionally biased region" description="Polar residues" evidence="1">
    <location>
        <begin position="34"/>
        <end position="53"/>
    </location>
</feature>
<feature type="compositionally biased region" description="Basic and acidic residues" evidence="1">
    <location>
        <begin position="89"/>
        <end position="107"/>
    </location>
</feature>
<feature type="compositionally biased region" description="Polar residues" evidence="1">
    <location>
        <begin position="1"/>
        <end position="17"/>
    </location>
</feature>
<organism evidence="2">
    <name type="scientific">Amphora coffeiformis</name>
    <dbReference type="NCBI Taxonomy" id="265554"/>
    <lineage>
        <taxon>Eukaryota</taxon>
        <taxon>Sar</taxon>
        <taxon>Stramenopiles</taxon>
        <taxon>Ochrophyta</taxon>
        <taxon>Bacillariophyta</taxon>
        <taxon>Bacillariophyceae</taxon>
        <taxon>Bacillariophycidae</taxon>
        <taxon>Thalassiophysales</taxon>
        <taxon>Catenulaceae</taxon>
        <taxon>Amphora</taxon>
    </lineage>
</organism>
<evidence type="ECO:0000313" key="2">
    <source>
        <dbReference type="EMBL" id="CAE0413618.1"/>
    </source>
</evidence>
<dbReference type="AlphaFoldDB" id="A0A7S3L700"/>
<name>A0A7S3L700_9STRA</name>
<dbReference type="EMBL" id="HBIM01013424">
    <property type="protein sequence ID" value="CAE0413618.1"/>
    <property type="molecule type" value="Transcribed_RNA"/>
</dbReference>
<protein>
    <submittedName>
        <fullName evidence="2">Uncharacterized protein</fullName>
    </submittedName>
</protein>
<reference evidence="2" key="1">
    <citation type="submission" date="2021-01" db="EMBL/GenBank/DDBJ databases">
        <authorList>
            <person name="Corre E."/>
            <person name="Pelletier E."/>
            <person name="Niang G."/>
            <person name="Scheremetjew M."/>
            <person name="Finn R."/>
            <person name="Kale V."/>
            <person name="Holt S."/>
            <person name="Cochrane G."/>
            <person name="Meng A."/>
            <person name="Brown T."/>
            <person name="Cohen L."/>
        </authorList>
    </citation>
    <scope>NUCLEOTIDE SEQUENCE</scope>
    <source>
        <strain evidence="2">CCMP127</strain>
    </source>
</reference>
<accession>A0A7S3L700</accession>
<evidence type="ECO:0000256" key="1">
    <source>
        <dbReference type="SAM" id="MobiDB-lite"/>
    </source>
</evidence>
<feature type="region of interest" description="Disordered" evidence="1">
    <location>
        <begin position="1"/>
        <end position="107"/>
    </location>
</feature>
<feature type="compositionally biased region" description="Basic and acidic residues" evidence="1">
    <location>
        <begin position="59"/>
        <end position="69"/>
    </location>
</feature>
<sequence>MQQVNRRASASNRTIITQKEDRSKRDAPYFSQEVYGSTTDQAFTDTSATTLGSGNARRLTHEEPAKRESSSTVTTKDPESLRAAFRYQKSQDNDSLRECAKEEAPAKEEKGFACSAEALRHYQGLLAKDEALRDEQILEIASLSEQIEMLDDYVAASRRLLRGLQPRIAELKSQVYALEKDKASEMDDVEGIL</sequence>
<proteinExistence type="predicted"/>
<feature type="compositionally biased region" description="Basic and acidic residues" evidence="1">
    <location>
        <begin position="18"/>
        <end position="27"/>
    </location>
</feature>